<dbReference type="GO" id="GO:0004377">
    <property type="term" value="F:GDP-Man:Man(3)GlcNAc(2)-PP-Dol alpha-1,2-mannosyltransferase activity"/>
    <property type="evidence" value="ECO:0007669"/>
    <property type="project" value="UniProtKB-UniRule"/>
</dbReference>
<proteinExistence type="inferred from homology"/>
<sequence length="489" mass="55848">MLSNHLPAYLLQIICLLIIILKTILIATCVFYWFKVKRYVTRHKSPITSTNPRAIKIAFFHPYCNGGGGGERVLWQTIHAIQIKYPAVVCVVYTCDNINLKDLLDNISRAFYIDLLPNIELVYLNGIRYIEPKTYPRFTILLQNLGSLLLAHEALHKFQPDIFVDTIGYAFTIPYFKVFGRAATCCYVHYPTVSTDMLEKVKSRKDSFNNDTKISTSVILTNLKILYYRTFGYIYGFAGLRSDVTLVNSSWTKGHIDAIWGPRANAEIVYPPCDTSTFSGLHLTRQKPEDRFIICSLGQFRPEKNHACQIRAFNIFLQGLDEVSSGLCELHMIGSCRDHDDIRRVQELKLLSESLGIERRVKFHIKLPFTELLQCLSVCDVAMHTMENEHFGISLVEMMAAGCIMIGHDSGGPKFDIICDYEGDKTGFLAKDEIGFAEKLKEVYLMNLEERMAISSNGRKYVLDKFSIDTFEREIILKTERLFNQSIAS</sequence>
<gene>
    <name evidence="17" type="ORF">LOD99_9272</name>
</gene>
<evidence type="ECO:0000256" key="1">
    <source>
        <dbReference type="ARBA" id="ARBA00004389"/>
    </source>
</evidence>
<keyword evidence="7 14" id="KW-0808">Transferase</keyword>
<dbReference type="Pfam" id="PF15924">
    <property type="entry name" value="ALG11_N"/>
    <property type="match status" value="1"/>
</dbReference>
<keyword evidence="10 14" id="KW-1133">Transmembrane helix</keyword>
<dbReference type="InterPro" id="IPR001296">
    <property type="entry name" value="Glyco_trans_1"/>
</dbReference>
<evidence type="ECO:0000313" key="17">
    <source>
        <dbReference type="EMBL" id="KAI6646320.1"/>
    </source>
</evidence>
<keyword evidence="18" id="KW-1185">Reference proteome</keyword>
<organism evidence="17 18">
    <name type="scientific">Oopsacas minuta</name>
    <dbReference type="NCBI Taxonomy" id="111878"/>
    <lineage>
        <taxon>Eukaryota</taxon>
        <taxon>Metazoa</taxon>
        <taxon>Porifera</taxon>
        <taxon>Hexactinellida</taxon>
        <taxon>Hexasterophora</taxon>
        <taxon>Lyssacinosida</taxon>
        <taxon>Leucopsacidae</taxon>
        <taxon>Oopsacas</taxon>
    </lineage>
</organism>
<evidence type="ECO:0000256" key="2">
    <source>
        <dbReference type="ARBA" id="ARBA00004922"/>
    </source>
</evidence>
<evidence type="ECO:0000256" key="4">
    <source>
        <dbReference type="ARBA" id="ARBA00012645"/>
    </source>
</evidence>
<evidence type="ECO:0000259" key="16">
    <source>
        <dbReference type="Pfam" id="PF15924"/>
    </source>
</evidence>
<dbReference type="InterPro" id="IPR038013">
    <property type="entry name" value="ALG11"/>
</dbReference>
<comment type="function">
    <text evidence="13">GDP-Man:Man(3)GlcNAc(2)-PP-Dol alpha-1,2-mannosyltransferase that operates in the biosynthetic pathway of dolichol-linked oligosaccharides, the glycan precursors employed in protein asparagine (N)-glycosylation. The assembly of dolichol-linked oligosaccharides begins on the cytosolic side of the endoplasmic reticulum membrane and finishes in its lumen. The sequential addition of sugars to dolichol pyrophosphate produces dolichol-linked oligosaccharides containing fourteen sugars, including two GlcNAcs, nine mannoses and three glucoses. Once assembled, the oligosaccharide is transferred from the lipid to nascent proteins by oligosaccharyltransferases. Catalyzes, on the cytoplasmic face of the endoplasmic reticulum, the addition of the fourth and fifth mannose residues to the dolichol-linked oligosaccharide chain, to produce Man(5)GlcNAc(2)-PP-dolichol core oligosaccharide. Man(5)GlcNAc(2)-PP-dolichol is a substrate for ALG3, the following enzyme in the biosynthetic pathway.</text>
</comment>
<dbReference type="PANTHER" id="PTHR45919:SF1">
    <property type="entry name" value="GDP-MAN:MAN(3)GLCNAC(2)-PP-DOL ALPHA-1,2-MANNOSYLTRANSFERASE"/>
    <property type="match status" value="1"/>
</dbReference>
<feature type="transmembrane region" description="Helical" evidence="14">
    <location>
        <begin position="6"/>
        <end position="34"/>
    </location>
</feature>
<dbReference type="EMBL" id="JAKMXF010000356">
    <property type="protein sequence ID" value="KAI6646320.1"/>
    <property type="molecule type" value="Genomic_DNA"/>
</dbReference>
<comment type="caution">
    <text evidence="17">The sequence shown here is derived from an EMBL/GenBank/DDBJ whole genome shotgun (WGS) entry which is preliminary data.</text>
</comment>
<feature type="domain" description="ALG11 mannosyltransferase N-terminal" evidence="16">
    <location>
        <begin position="56"/>
        <end position="260"/>
    </location>
</feature>
<dbReference type="GO" id="GO:0005789">
    <property type="term" value="C:endoplasmic reticulum membrane"/>
    <property type="evidence" value="ECO:0007669"/>
    <property type="project" value="UniProtKB-SubCell"/>
</dbReference>
<comment type="pathway">
    <text evidence="2 14">Protein modification; protein glycosylation.</text>
</comment>
<accession>A0AAV7JC10</accession>
<evidence type="ECO:0000256" key="13">
    <source>
        <dbReference type="ARBA" id="ARBA00045128"/>
    </source>
</evidence>
<evidence type="ECO:0000256" key="3">
    <source>
        <dbReference type="ARBA" id="ARBA00009481"/>
    </source>
</evidence>
<comment type="catalytic activity">
    <reaction evidence="12 14">
        <text>an alpha-D-Man-(1-&gt;3)-[alpha-D-Man-(1-&gt;6)]-beta-D-Man-(1-&gt;4)-beta-D-GlcNAc-(1-&gt;4)-alpha-D-GlcNAc-diphospho-di-trans,poly-cis-dolichol + 2 GDP-alpha-D-mannose = an alpha-D-Man-(1-&gt;2)-alpha-D-Man-(1-&gt;2)-alpha-D-Man-(1-&gt;3)-[alpha-D-Man-(1-&gt;6)]-beta-D-Man-(1-&gt;4)-beta-D-GlcNAc-(1-&gt;4)-alpha-D-GlcNAc-diphospho-di-trans,poly-cis-dolichol + 2 GDP + 2 H(+)</text>
        <dbReference type="Rhea" id="RHEA:29523"/>
        <dbReference type="Rhea" id="RHEA-COMP:19515"/>
        <dbReference type="Rhea" id="RHEA-COMP:19516"/>
        <dbReference type="ChEBI" id="CHEBI:15378"/>
        <dbReference type="ChEBI" id="CHEBI:57527"/>
        <dbReference type="ChEBI" id="CHEBI:58189"/>
        <dbReference type="ChEBI" id="CHEBI:132511"/>
        <dbReference type="ChEBI" id="CHEBI:132515"/>
        <dbReference type="EC" id="2.4.1.131"/>
    </reaction>
    <physiologicalReaction direction="left-to-right" evidence="12 14">
        <dbReference type="Rhea" id="RHEA:29524"/>
    </physiologicalReaction>
</comment>
<dbReference type="InterPro" id="IPR031814">
    <property type="entry name" value="ALG11_N"/>
</dbReference>
<dbReference type="EC" id="2.4.1.131" evidence="4 14"/>
<comment type="similarity">
    <text evidence="3 14">Belongs to the glycosyltransferase group 1 family. Glycosyltransferase 4 subfamily.</text>
</comment>
<dbReference type="Proteomes" id="UP001165289">
    <property type="component" value="Unassembled WGS sequence"/>
</dbReference>
<evidence type="ECO:0000313" key="18">
    <source>
        <dbReference type="Proteomes" id="UP001165289"/>
    </source>
</evidence>
<evidence type="ECO:0000256" key="7">
    <source>
        <dbReference type="ARBA" id="ARBA00022679"/>
    </source>
</evidence>
<keyword evidence="8 14" id="KW-0812">Transmembrane</keyword>
<dbReference type="SUPFAM" id="SSF53756">
    <property type="entry name" value="UDP-Glycosyltransferase/glycogen phosphorylase"/>
    <property type="match status" value="1"/>
</dbReference>
<dbReference type="Pfam" id="PF00534">
    <property type="entry name" value="Glycos_transf_1"/>
    <property type="match status" value="1"/>
</dbReference>
<evidence type="ECO:0000256" key="8">
    <source>
        <dbReference type="ARBA" id="ARBA00022692"/>
    </source>
</evidence>
<keyword evidence="11 14" id="KW-0472">Membrane</keyword>
<dbReference type="GO" id="GO:0006487">
    <property type="term" value="P:protein N-linked glycosylation"/>
    <property type="evidence" value="ECO:0007669"/>
    <property type="project" value="TreeGrafter"/>
</dbReference>
<evidence type="ECO:0000256" key="9">
    <source>
        <dbReference type="ARBA" id="ARBA00022824"/>
    </source>
</evidence>
<keyword evidence="6 14" id="KW-0328">Glycosyltransferase</keyword>
<dbReference type="AlphaFoldDB" id="A0AAV7JC10"/>
<evidence type="ECO:0000256" key="6">
    <source>
        <dbReference type="ARBA" id="ARBA00022676"/>
    </source>
</evidence>
<evidence type="ECO:0000256" key="5">
    <source>
        <dbReference type="ARBA" id="ARBA00022018"/>
    </source>
</evidence>
<evidence type="ECO:0000256" key="12">
    <source>
        <dbReference type="ARBA" id="ARBA00045065"/>
    </source>
</evidence>
<evidence type="ECO:0000256" key="11">
    <source>
        <dbReference type="ARBA" id="ARBA00023136"/>
    </source>
</evidence>
<keyword evidence="9 14" id="KW-0256">Endoplasmic reticulum</keyword>
<protein>
    <recommendedName>
        <fullName evidence="5 14">GDP-Man:Man(3)GlcNAc(2)-PP-Dol alpha-1,2-mannosyltransferase</fullName>
        <ecNumber evidence="4 14">2.4.1.131</ecNumber>
    </recommendedName>
</protein>
<comment type="subcellular location">
    <subcellularLocation>
        <location evidence="1">Endoplasmic reticulum membrane</location>
        <topology evidence="1">Single-pass membrane protein</topology>
    </subcellularLocation>
</comment>
<evidence type="ECO:0000256" key="14">
    <source>
        <dbReference type="RuleBase" id="RU367051"/>
    </source>
</evidence>
<name>A0AAV7JC10_9METZ</name>
<feature type="domain" description="Glycosyl transferase family 1" evidence="15">
    <location>
        <begin position="286"/>
        <end position="460"/>
    </location>
</feature>
<evidence type="ECO:0000259" key="15">
    <source>
        <dbReference type="Pfam" id="PF00534"/>
    </source>
</evidence>
<dbReference type="Gene3D" id="3.40.50.2000">
    <property type="entry name" value="Glycogen Phosphorylase B"/>
    <property type="match status" value="1"/>
</dbReference>
<reference evidence="17 18" key="1">
    <citation type="journal article" date="2023" name="BMC Biol.">
        <title>The compact genome of the sponge Oopsacas minuta (Hexactinellida) is lacking key metazoan core genes.</title>
        <authorList>
            <person name="Santini S."/>
            <person name="Schenkelaars Q."/>
            <person name="Jourda C."/>
            <person name="Duchesne M."/>
            <person name="Belahbib H."/>
            <person name="Rocher C."/>
            <person name="Selva M."/>
            <person name="Riesgo A."/>
            <person name="Vervoort M."/>
            <person name="Leys S.P."/>
            <person name="Kodjabachian L."/>
            <person name="Le Bivic A."/>
            <person name="Borchiellini C."/>
            <person name="Claverie J.M."/>
            <person name="Renard E."/>
        </authorList>
    </citation>
    <scope>NUCLEOTIDE SEQUENCE [LARGE SCALE GENOMIC DNA]</scope>
    <source>
        <strain evidence="17">SPO-2</strain>
    </source>
</reference>
<dbReference type="CDD" id="cd03806">
    <property type="entry name" value="GT4_ALG11-like"/>
    <property type="match status" value="1"/>
</dbReference>
<evidence type="ECO:0000256" key="10">
    <source>
        <dbReference type="ARBA" id="ARBA00022989"/>
    </source>
</evidence>
<dbReference type="PANTHER" id="PTHR45919">
    <property type="entry name" value="GDP-MAN:MAN(3)GLCNAC(2)-PP-DOL ALPHA-1,2-MANNOSYLTRANSFERASE"/>
    <property type="match status" value="1"/>
</dbReference>